<reference evidence="3" key="1">
    <citation type="journal article" date="2020" name="Stud. Mycol.">
        <title>101 Dothideomycetes genomes: a test case for predicting lifestyles and emergence of pathogens.</title>
        <authorList>
            <person name="Haridas S."/>
            <person name="Albert R."/>
            <person name="Binder M."/>
            <person name="Bloem J."/>
            <person name="Labutti K."/>
            <person name="Salamov A."/>
            <person name="Andreopoulos B."/>
            <person name="Baker S."/>
            <person name="Barry K."/>
            <person name="Bills G."/>
            <person name="Bluhm B."/>
            <person name="Cannon C."/>
            <person name="Castanera R."/>
            <person name="Culley D."/>
            <person name="Daum C."/>
            <person name="Ezra D."/>
            <person name="Gonzalez J."/>
            <person name="Henrissat B."/>
            <person name="Kuo A."/>
            <person name="Liang C."/>
            <person name="Lipzen A."/>
            <person name="Lutzoni F."/>
            <person name="Magnuson J."/>
            <person name="Mondo S."/>
            <person name="Nolan M."/>
            <person name="Ohm R."/>
            <person name="Pangilinan J."/>
            <person name="Park H.-J."/>
            <person name="Ramirez L."/>
            <person name="Alfaro M."/>
            <person name="Sun H."/>
            <person name="Tritt A."/>
            <person name="Yoshinaga Y."/>
            <person name="Zwiers L.-H."/>
            <person name="Turgeon B."/>
            <person name="Goodwin S."/>
            <person name="Spatafora J."/>
            <person name="Crous P."/>
            <person name="Grigoriev I."/>
        </authorList>
    </citation>
    <scope>NUCLEOTIDE SEQUENCE</scope>
    <source>
        <strain evidence="3">CBS 379.55</strain>
    </source>
</reference>
<dbReference type="EMBL" id="ML986519">
    <property type="protein sequence ID" value="KAF2272551.1"/>
    <property type="molecule type" value="Genomic_DNA"/>
</dbReference>
<feature type="signal peptide" evidence="2">
    <location>
        <begin position="1"/>
        <end position="20"/>
    </location>
</feature>
<evidence type="ECO:0000313" key="4">
    <source>
        <dbReference type="Proteomes" id="UP000800097"/>
    </source>
</evidence>
<dbReference type="RefSeq" id="XP_033650090.1">
    <property type="nucleotide sequence ID" value="XM_033793711.1"/>
</dbReference>
<evidence type="ECO:0000256" key="1">
    <source>
        <dbReference type="SAM" id="MobiDB-lite"/>
    </source>
</evidence>
<dbReference type="AlphaFoldDB" id="A0A6A6J7N1"/>
<evidence type="ECO:0008006" key="5">
    <source>
        <dbReference type="Google" id="ProtNLM"/>
    </source>
</evidence>
<name>A0A6A6J7N1_WESOR</name>
<keyword evidence="4" id="KW-1185">Reference proteome</keyword>
<feature type="compositionally biased region" description="Basic and acidic residues" evidence="1">
    <location>
        <begin position="122"/>
        <end position="135"/>
    </location>
</feature>
<evidence type="ECO:0000313" key="3">
    <source>
        <dbReference type="EMBL" id="KAF2272551.1"/>
    </source>
</evidence>
<proteinExistence type="predicted"/>
<gene>
    <name evidence="3" type="ORF">EI97DRAFT_203879</name>
</gene>
<keyword evidence="2" id="KW-0732">Signal</keyword>
<dbReference type="OrthoDB" id="3695248at2759"/>
<feature type="region of interest" description="Disordered" evidence="1">
    <location>
        <begin position="204"/>
        <end position="237"/>
    </location>
</feature>
<protein>
    <recommendedName>
        <fullName evidence="5">Extracellular membrane protein CFEM domain-containing protein</fullName>
    </recommendedName>
</protein>
<feature type="chain" id="PRO_5025353091" description="Extracellular membrane protein CFEM domain-containing protein" evidence="2">
    <location>
        <begin position="21"/>
        <end position="264"/>
    </location>
</feature>
<evidence type="ECO:0000256" key="2">
    <source>
        <dbReference type="SAM" id="SignalP"/>
    </source>
</evidence>
<feature type="region of interest" description="Disordered" evidence="1">
    <location>
        <begin position="115"/>
        <end position="135"/>
    </location>
</feature>
<dbReference type="GeneID" id="54546886"/>
<sequence length="264" mass="27941">MHSAVASSILFWLLAIGVSAHWDWVKDFPDCWRHCLKGNGGGCASSECICDASQIDDFLPPAVSCVATKCDANDFALRLSLLLPLEGYCHFVGNEIPDDIMSSAYAATTATVTSAPKASSTHKGDHDRPRTTKGRDYDLTATVTSTFTATTTNEEGQTLQIIVPVVIGRETISYGKTTTSTLEKKTTVESVASATARPTVRITSAGPTQTEAQATSTTLTSKAAQRTSNSNGSPFENMQAEAGRHEVPGIFTGLGAVIGMLFAL</sequence>
<feature type="compositionally biased region" description="Polar residues" evidence="1">
    <location>
        <begin position="204"/>
        <end position="236"/>
    </location>
</feature>
<accession>A0A6A6J7N1</accession>
<organism evidence="3 4">
    <name type="scientific">Westerdykella ornata</name>
    <dbReference type="NCBI Taxonomy" id="318751"/>
    <lineage>
        <taxon>Eukaryota</taxon>
        <taxon>Fungi</taxon>
        <taxon>Dikarya</taxon>
        <taxon>Ascomycota</taxon>
        <taxon>Pezizomycotina</taxon>
        <taxon>Dothideomycetes</taxon>
        <taxon>Pleosporomycetidae</taxon>
        <taxon>Pleosporales</taxon>
        <taxon>Sporormiaceae</taxon>
        <taxon>Westerdykella</taxon>
    </lineage>
</organism>
<dbReference type="Proteomes" id="UP000800097">
    <property type="component" value="Unassembled WGS sequence"/>
</dbReference>